<accession>A0ABW4REN2</accession>
<proteinExistence type="predicted"/>
<sequence>MSTKQWTMQDWQIASGSIQATVRPFSGADSQKSQERTFTIAPLEPKQLQLMLEKLSLSALLVELLLRTELPARSGKNSSSSARLSIWNLQLADSEDEEEAPAAERLLACTPYVSEPWEQWLSRIADPKMQDDAGLFILKETHERLREHPLLAWKLAGLEREQLQERIWKLWRGDMLIAPEATSEQLDEVGDEGVLSDEPSLGSLLAESAAAGTLHQVGELLADVQAYLEQDEPAWEVAASKAPVFGASEDEQQQLPDLSDLLPEIPAAPNGYEEIRRRIAERTRQRHAAARRGKT</sequence>
<keyword evidence="2" id="KW-1185">Reference proteome</keyword>
<gene>
    <name evidence="1" type="ORF">ACFSC9_03675</name>
</gene>
<dbReference type="EMBL" id="JBHUEH010000010">
    <property type="protein sequence ID" value="MFD1884612.1"/>
    <property type="molecule type" value="Genomic_DNA"/>
</dbReference>
<organism evidence="1 2">
    <name type="scientific">Paenibacillus wenxiniae</name>
    <dbReference type="NCBI Taxonomy" id="1636843"/>
    <lineage>
        <taxon>Bacteria</taxon>
        <taxon>Bacillati</taxon>
        <taxon>Bacillota</taxon>
        <taxon>Bacilli</taxon>
        <taxon>Bacillales</taxon>
        <taxon>Paenibacillaceae</taxon>
        <taxon>Paenibacillus</taxon>
    </lineage>
</organism>
<dbReference type="RefSeq" id="WP_347324262.1">
    <property type="nucleotide sequence ID" value="NZ_JBCGUH010000003.1"/>
</dbReference>
<protein>
    <submittedName>
        <fullName evidence="1">Uncharacterized protein</fullName>
    </submittedName>
</protein>
<comment type="caution">
    <text evidence="1">The sequence shown here is derived from an EMBL/GenBank/DDBJ whole genome shotgun (WGS) entry which is preliminary data.</text>
</comment>
<evidence type="ECO:0000313" key="1">
    <source>
        <dbReference type="EMBL" id="MFD1884612.1"/>
    </source>
</evidence>
<dbReference type="Proteomes" id="UP001597233">
    <property type="component" value="Unassembled WGS sequence"/>
</dbReference>
<evidence type="ECO:0000313" key="2">
    <source>
        <dbReference type="Proteomes" id="UP001597233"/>
    </source>
</evidence>
<name>A0ABW4REN2_9BACL</name>
<reference evidence="2" key="1">
    <citation type="journal article" date="2019" name="Int. J. Syst. Evol. Microbiol.">
        <title>The Global Catalogue of Microorganisms (GCM) 10K type strain sequencing project: providing services to taxonomists for standard genome sequencing and annotation.</title>
        <authorList>
            <consortium name="The Broad Institute Genomics Platform"/>
            <consortium name="The Broad Institute Genome Sequencing Center for Infectious Disease"/>
            <person name="Wu L."/>
            <person name="Ma J."/>
        </authorList>
    </citation>
    <scope>NUCLEOTIDE SEQUENCE [LARGE SCALE GENOMIC DNA]</scope>
    <source>
        <strain evidence="2">CCUG 54950</strain>
    </source>
</reference>